<feature type="region of interest" description="Disordered" evidence="1">
    <location>
        <begin position="267"/>
        <end position="413"/>
    </location>
</feature>
<feature type="compositionally biased region" description="Polar residues" evidence="1">
    <location>
        <begin position="77"/>
        <end position="86"/>
    </location>
</feature>
<protein>
    <submittedName>
        <fullName evidence="2">Uncharacterized protein</fullName>
    </submittedName>
</protein>
<feature type="compositionally biased region" description="Polar residues" evidence="1">
    <location>
        <begin position="506"/>
        <end position="515"/>
    </location>
</feature>
<feature type="region of interest" description="Disordered" evidence="1">
    <location>
        <begin position="506"/>
        <end position="528"/>
    </location>
</feature>
<feature type="compositionally biased region" description="Basic and acidic residues" evidence="1">
    <location>
        <begin position="25"/>
        <end position="58"/>
    </location>
</feature>
<feature type="region of interest" description="Disordered" evidence="1">
    <location>
        <begin position="1"/>
        <end position="190"/>
    </location>
</feature>
<keyword evidence="3" id="KW-1185">Reference proteome</keyword>
<dbReference type="EMBL" id="CAXAMN010024250">
    <property type="protein sequence ID" value="CAK9084968.1"/>
    <property type="molecule type" value="Genomic_DNA"/>
</dbReference>
<feature type="compositionally biased region" description="Basic residues" evidence="1">
    <location>
        <begin position="341"/>
        <end position="361"/>
    </location>
</feature>
<reference evidence="2 3" key="1">
    <citation type="submission" date="2024-02" db="EMBL/GenBank/DDBJ databases">
        <authorList>
            <person name="Chen Y."/>
            <person name="Shah S."/>
            <person name="Dougan E. K."/>
            <person name="Thang M."/>
            <person name="Chan C."/>
        </authorList>
    </citation>
    <scope>NUCLEOTIDE SEQUENCE [LARGE SCALE GENOMIC DNA]</scope>
</reference>
<gene>
    <name evidence="2" type="ORF">CCMP2556_LOCUS41278</name>
</gene>
<feature type="compositionally biased region" description="Basic and acidic residues" evidence="1">
    <location>
        <begin position="154"/>
        <end position="171"/>
    </location>
</feature>
<evidence type="ECO:0000256" key="1">
    <source>
        <dbReference type="SAM" id="MobiDB-lite"/>
    </source>
</evidence>
<evidence type="ECO:0000313" key="3">
    <source>
        <dbReference type="Proteomes" id="UP001642484"/>
    </source>
</evidence>
<comment type="caution">
    <text evidence="2">The sequence shown here is derived from an EMBL/GenBank/DDBJ whole genome shotgun (WGS) entry which is preliminary data.</text>
</comment>
<proteinExistence type="predicted"/>
<evidence type="ECO:0000313" key="2">
    <source>
        <dbReference type="EMBL" id="CAK9084968.1"/>
    </source>
</evidence>
<feature type="compositionally biased region" description="Low complexity" evidence="1">
    <location>
        <begin position="320"/>
        <end position="340"/>
    </location>
</feature>
<feature type="compositionally biased region" description="Basic and acidic residues" evidence="1">
    <location>
        <begin position="362"/>
        <end position="413"/>
    </location>
</feature>
<sequence>MAVEKTREARQEDASLVTPPTKVIKKSDSADGSRTKLSKEVQSKELLEPVLPEPREASTSKQTAVKAKAAPKRPAKQEQSPASAQTAAAVHQCLRRPSTKELDAAATTPPGGKSETPTSGMKTRKPKSKDDGDGVKTGKPKSKDDDGVMTGKPKSKDDGDGVKTGKPKSTDDDHEDSMSDGDSDSVDSEEVLYEQWASCSGQWSQSDFYLQARQKRRFRTHGSRRWMTKLELQCKFGAQAAEDIIAAKTLDPEETRQYLTWDKECEETTVDEVTSKIFQAVDRDDGDESRGRSRDRKGKKSKKDHKDRKSKKKKQKKRSSSSISSSRSSSDSSKSSSSSSQKKKSKDNKRKKEKKDKKDKKGKKEKEEGKKEKEEEKKEETEEQKKKRLAKEEAEQKKQEEKRKEEERKAAEKVKNDAFKKELKKGTQALSKISAAIAKSTSLDDKLRNMSASVVTAILEEVKPHACALKKARSKLQKSVDDAKVDNLGTLQIDVDVADAKVSGFTQSGLDTGGQNEKKNACNRHQSG</sequence>
<feature type="compositionally biased region" description="Acidic residues" evidence="1">
    <location>
        <begin position="172"/>
        <end position="190"/>
    </location>
</feature>
<feature type="compositionally biased region" description="Basic and acidic residues" evidence="1">
    <location>
        <begin position="128"/>
        <end position="146"/>
    </location>
</feature>
<dbReference type="Proteomes" id="UP001642484">
    <property type="component" value="Unassembled WGS sequence"/>
</dbReference>
<organism evidence="2 3">
    <name type="scientific">Durusdinium trenchii</name>
    <dbReference type="NCBI Taxonomy" id="1381693"/>
    <lineage>
        <taxon>Eukaryota</taxon>
        <taxon>Sar</taxon>
        <taxon>Alveolata</taxon>
        <taxon>Dinophyceae</taxon>
        <taxon>Suessiales</taxon>
        <taxon>Symbiodiniaceae</taxon>
        <taxon>Durusdinium</taxon>
    </lineage>
</organism>
<accession>A0ABP0QBH7</accession>
<feature type="compositionally biased region" description="Basic residues" evidence="1">
    <location>
        <begin position="293"/>
        <end position="319"/>
    </location>
</feature>
<feature type="compositionally biased region" description="Basic and acidic residues" evidence="1">
    <location>
        <begin position="1"/>
        <end position="13"/>
    </location>
</feature>
<name>A0ABP0QBH7_9DINO</name>